<dbReference type="InterPro" id="IPR024792">
    <property type="entry name" value="RhoGDI_dom_sf"/>
</dbReference>
<dbReference type="PANTHER" id="PTHR10980">
    <property type="entry name" value="RHO GDP-DISSOCIATION INHIBITOR"/>
    <property type="match status" value="1"/>
</dbReference>
<dbReference type="GO" id="GO:0005096">
    <property type="term" value="F:GTPase activator activity"/>
    <property type="evidence" value="ECO:0007669"/>
    <property type="project" value="UniProtKB-KW"/>
</dbReference>
<evidence type="ECO:0008006" key="7">
    <source>
        <dbReference type="Google" id="ProtNLM"/>
    </source>
</evidence>
<comment type="caution">
    <text evidence="5">The sequence shown here is derived from an EMBL/GenBank/DDBJ whole genome shotgun (WGS) entry which is preliminary data.</text>
</comment>
<dbReference type="GO" id="GO:0007266">
    <property type="term" value="P:Rho protein signal transduction"/>
    <property type="evidence" value="ECO:0007669"/>
    <property type="project" value="InterPro"/>
</dbReference>
<comment type="subcellular location">
    <subcellularLocation>
        <location evidence="1">Cytoplasm</location>
    </subcellularLocation>
</comment>
<dbReference type="GO" id="GO:0005094">
    <property type="term" value="F:Rho GDP-dissociation inhibitor activity"/>
    <property type="evidence" value="ECO:0007669"/>
    <property type="project" value="InterPro"/>
</dbReference>
<reference evidence="5" key="1">
    <citation type="journal article" date="2019" name="bioRxiv">
        <title>The Genome of the Zebra Mussel, Dreissena polymorpha: A Resource for Invasive Species Research.</title>
        <authorList>
            <person name="McCartney M.A."/>
            <person name="Auch B."/>
            <person name="Kono T."/>
            <person name="Mallez S."/>
            <person name="Zhang Y."/>
            <person name="Obille A."/>
            <person name="Becker A."/>
            <person name="Abrahante J.E."/>
            <person name="Garbe J."/>
            <person name="Badalamenti J.P."/>
            <person name="Herman A."/>
            <person name="Mangelson H."/>
            <person name="Liachko I."/>
            <person name="Sullivan S."/>
            <person name="Sone E.D."/>
            <person name="Koren S."/>
            <person name="Silverstein K.A.T."/>
            <person name="Beckman K.B."/>
            <person name="Gohl D.M."/>
        </authorList>
    </citation>
    <scope>NUCLEOTIDE SEQUENCE</scope>
    <source>
        <strain evidence="5">Duluth1</strain>
        <tissue evidence="5">Whole animal</tissue>
    </source>
</reference>
<dbReference type="SUPFAM" id="SSF81296">
    <property type="entry name" value="E set domains"/>
    <property type="match status" value="1"/>
</dbReference>
<dbReference type="FunFam" id="2.70.50.30:FF:000004">
    <property type="entry name" value="Rho GDP-dissociation inhibitor 1"/>
    <property type="match status" value="1"/>
</dbReference>
<keyword evidence="3" id="KW-0343">GTPase activation</keyword>
<dbReference type="GO" id="GO:0005829">
    <property type="term" value="C:cytosol"/>
    <property type="evidence" value="ECO:0007669"/>
    <property type="project" value="TreeGrafter"/>
</dbReference>
<reference evidence="5" key="2">
    <citation type="submission" date="2020-11" db="EMBL/GenBank/DDBJ databases">
        <authorList>
            <person name="McCartney M.A."/>
            <person name="Auch B."/>
            <person name="Kono T."/>
            <person name="Mallez S."/>
            <person name="Becker A."/>
            <person name="Gohl D.M."/>
            <person name="Silverstein K.A.T."/>
            <person name="Koren S."/>
            <person name="Bechman K.B."/>
            <person name="Herman A."/>
            <person name="Abrahante J.E."/>
            <person name="Garbe J."/>
        </authorList>
    </citation>
    <scope>NUCLEOTIDE SEQUENCE</scope>
    <source>
        <strain evidence="5">Duluth1</strain>
        <tissue evidence="5">Whole animal</tissue>
    </source>
</reference>
<dbReference type="InterPro" id="IPR014756">
    <property type="entry name" value="Ig_E-set"/>
</dbReference>
<organism evidence="5 6">
    <name type="scientific">Dreissena polymorpha</name>
    <name type="common">Zebra mussel</name>
    <name type="synonym">Mytilus polymorpha</name>
    <dbReference type="NCBI Taxonomy" id="45954"/>
    <lineage>
        <taxon>Eukaryota</taxon>
        <taxon>Metazoa</taxon>
        <taxon>Spiralia</taxon>
        <taxon>Lophotrochozoa</taxon>
        <taxon>Mollusca</taxon>
        <taxon>Bivalvia</taxon>
        <taxon>Autobranchia</taxon>
        <taxon>Heteroconchia</taxon>
        <taxon>Euheterodonta</taxon>
        <taxon>Imparidentia</taxon>
        <taxon>Neoheterodontei</taxon>
        <taxon>Myida</taxon>
        <taxon>Dreissenoidea</taxon>
        <taxon>Dreissenidae</taxon>
        <taxon>Dreissena</taxon>
    </lineage>
</organism>
<dbReference type="PANTHER" id="PTHR10980:SF3">
    <property type="entry name" value="LD16419P"/>
    <property type="match status" value="1"/>
</dbReference>
<evidence type="ECO:0000256" key="3">
    <source>
        <dbReference type="ARBA" id="ARBA00022468"/>
    </source>
</evidence>
<dbReference type="AlphaFoldDB" id="A0A9D4LPZ7"/>
<dbReference type="Pfam" id="PF02115">
    <property type="entry name" value="Rho_GDI"/>
    <property type="match status" value="1"/>
</dbReference>
<keyword evidence="4" id="KW-0963">Cytoplasm</keyword>
<dbReference type="Proteomes" id="UP000828390">
    <property type="component" value="Unassembled WGS sequence"/>
</dbReference>
<dbReference type="GO" id="GO:0016020">
    <property type="term" value="C:membrane"/>
    <property type="evidence" value="ECO:0007669"/>
    <property type="project" value="TreeGrafter"/>
</dbReference>
<evidence type="ECO:0000313" key="5">
    <source>
        <dbReference type="EMBL" id="KAH3862060.1"/>
    </source>
</evidence>
<name>A0A9D4LPZ7_DREPO</name>
<protein>
    <recommendedName>
        <fullName evidence="7">Rho GDP-dissociation inhibitor</fullName>
    </recommendedName>
</protein>
<dbReference type="EMBL" id="JAIWYP010000002">
    <property type="protein sequence ID" value="KAH3862060.1"/>
    <property type="molecule type" value="Genomic_DNA"/>
</dbReference>
<dbReference type="Gene3D" id="2.70.50.30">
    <property type="entry name" value="Coagulation Factor XIII, subunit A, domain 1"/>
    <property type="match status" value="1"/>
</dbReference>
<evidence type="ECO:0000256" key="2">
    <source>
        <dbReference type="ARBA" id="ARBA00009758"/>
    </source>
</evidence>
<accession>A0A9D4LPZ7</accession>
<proteinExistence type="inferred from homology"/>
<evidence type="ECO:0000256" key="4">
    <source>
        <dbReference type="ARBA" id="ARBA00022490"/>
    </source>
</evidence>
<evidence type="ECO:0000313" key="6">
    <source>
        <dbReference type="Proteomes" id="UP000828390"/>
    </source>
</evidence>
<gene>
    <name evidence="5" type="ORF">DPMN_025019</name>
</gene>
<dbReference type="PRINTS" id="PR00492">
    <property type="entry name" value="RHOGDI"/>
</dbReference>
<comment type="similarity">
    <text evidence="2">Belongs to the Rho GDI family.</text>
</comment>
<dbReference type="InterPro" id="IPR000406">
    <property type="entry name" value="Rho_GDI"/>
</dbReference>
<sequence length="60" mass="7206">MVGSYGPKKEVYEYKSPEEEFPSGMLQRGEFKVKSVFTDDDKNEILSWEWKLEIKKDWKD</sequence>
<keyword evidence="6" id="KW-1185">Reference proteome</keyword>
<evidence type="ECO:0000256" key="1">
    <source>
        <dbReference type="ARBA" id="ARBA00004496"/>
    </source>
</evidence>